<dbReference type="PANTHER" id="PTHR23345">
    <property type="entry name" value="VITELLOGENIN-RELATED"/>
    <property type="match status" value="1"/>
</dbReference>
<feature type="domain" description="Vitellinogen open beta-sheet" evidence="4">
    <location>
        <begin position="306"/>
        <end position="616"/>
    </location>
</feature>
<comment type="caution">
    <text evidence="5">The sequence shown here is derived from an EMBL/GenBank/DDBJ whole genome shotgun (WGS) entry which is preliminary data.</text>
</comment>
<dbReference type="Proteomes" id="UP000283509">
    <property type="component" value="Unassembled WGS sequence"/>
</dbReference>
<evidence type="ECO:0000259" key="4">
    <source>
        <dbReference type="SMART" id="SM01169"/>
    </source>
</evidence>
<dbReference type="STRING" id="6689.A0A3R7MDZ5"/>
<dbReference type="Pfam" id="PF09172">
    <property type="entry name" value="Vit_open_b-sht"/>
    <property type="match status" value="1"/>
</dbReference>
<proteinExistence type="predicted"/>
<feature type="compositionally biased region" description="Acidic residues" evidence="3">
    <location>
        <begin position="631"/>
        <end position="647"/>
    </location>
</feature>
<reference evidence="5 6" key="1">
    <citation type="submission" date="2018-04" db="EMBL/GenBank/DDBJ databases">
        <authorList>
            <person name="Zhang X."/>
            <person name="Yuan J."/>
            <person name="Li F."/>
            <person name="Xiang J."/>
        </authorList>
    </citation>
    <scope>NUCLEOTIDE SEQUENCE [LARGE SCALE GENOMIC DNA]</scope>
    <source>
        <tissue evidence="5">Muscle</tissue>
    </source>
</reference>
<evidence type="ECO:0000256" key="2">
    <source>
        <dbReference type="ARBA" id="ARBA00023180"/>
    </source>
</evidence>
<dbReference type="SMART" id="SM01169">
    <property type="entry name" value="DUF1943"/>
    <property type="match status" value="1"/>
</dbReference>
<feature type="region of interest" description="Disordered" evidence="3">
    <location>
        <begin position="612"/>
        <end position="660"/>
    </location>
</feature>
<evidence type="ECO:0000313" key="5">
    <source>
        <dbReference type="EMBL" id="ROT73824.1"/>
    </source>
</evidence>
<dbReference type="InterPro" id="IPR001747">
    <property type="entry name" value="Vitellogenin_N"/>
</dbReference>
<keyword evidence="1" id="KW-1015">Disulfide bond</keyword>
<dbReference type="InterPro" id="IPR015255">
    <property type="entry name" value="Vitellinogen_open_b-sht"/>
</dbReference>
<dbReference type="InterPro" id="IPR011030">
    <property type="entry name" value="Lipovitellin_superhlx_dom"/>
</dbReference>
<evidence type="ECO:0000256" key="1">
    <source>
        <dbReference type="ARBA" id="ARBA00023157"/>
    </source>
</evidence>
<evidence type="ECO:0000256" key="3">
    <source>
        <dbReference type="SAM" id="MobiDB-lite"/>
    </source>
</evidence>
<protein>
    <recommendedName>
        <fullName evidence="4">Vitellinogen open beta-sheet domain-containing protein</fullName>
    </recommendedName>
</protein>
<sequence>MCDETEHRVTPKATILYSTLVSSLKDLSKDEVIRVFKEVTSGDVCSQHSRVRKLYEDALRDSTSPAAAAAKCQLMTSRAVVHKPSWITSLGHVRGPTEDALHTCMELLEGPNWQQAVLGVSGMARRAAEEACVGVRGRRRCVLNNSRCQQGGDRCGLAQAVVAIIDQLASRLTACSHADADGVHQTVLAMRGLGNVGVYGRGVSEILQTCGGDASVNTTVRVAAVIALGRGPCPMQTTNWLKWEVLNETVGAELRIAAFRSLHSCNSNEAEDAAILITKRDSDTQVKSYVSSFVPSDGDDRKDLRQFSQHLVANLTSLTGVSDTLLETDVVFQSSFLPRSVDFNLTSSWLKYFGGSVQFGGRLENLEDLLQTLFGHDGSAGGTVREWVDALLQKLREVFAGASRDFVESRQREKRSYDVDDVKAILAKVKQEVVTELRGWAYVAMGGQDALFSSYALDPLTLQWEALLDQWLERVFEASYSALLNSNVELASGWAAVDESVRSWSLLGTPLEVSQRMGGMVAVGGYSKVDILSLLTNPNSATVNLALSPSAGTYVVSELSVVSLSGDVTASVSSPKTAGCDVTASLTVNGGGDSMELKVDLPENSYHGYSTQVTRALRHPPVSGRDLGNTEGDDDDDDDDGDDDDSGDNAYEFFDGDFEDDDEEDIDGECLENQTTPRQQGGAERGGRRFAGRSFRHRTCNAALADVLGLKARTDTRWARGRHAATFLKKSYVHKAERDITGYKLAFSWKNPGVNSLFLDVHVEAEGAKRERKADLVFGFTYSPHVTLKILLVSQQFSASGEVSVVNDPNLKRLEVHMGYGGNEYGFKGQREAPPGDRIPGHAGGRAAGRLHGQVPLREGTVEYRTPAKGDRVLTIKNLHFSTPRHALGLEASFALRDKAVEGQVQVTWGGQVVVLDGSVLNLGSGKNDQHFEVNLQMLLPDHPHLDTRINCVTKVTNNMTMVVGPEATRRDIQVIHSTSWRFTKPTTPIHSPGHDQDPAHSLSHANEPAHSPTHAYLYSGVARGRQ</sequence>
<name>A0A3R7MDZ5_PENVA</name>
<dbReference type="Pfam" id="PF01347">
    <property type="entry name" value="Vitellogenin_N"/>
    <property type="match status" value="1"/>
</dbReference>
<dbReference type="GO" id="GO:0005319">
    <property type="term" value="F:lipid transporter activity"/>
    <property type="evidence" value="ECO:0007669"/>
    <property type="project" value="InterPro"/>
</dbReference>
<keyword evidence="2" id="KW-0325">Glycoprotein</keyword>
<feature type="region of interest" description="Disordered" evidence="3">
    <location>
        <begin position="984"/>
        <end position="1027"/>
    </location>
</feature>
<dbReference type="OrthoDB" id="6368344at2759"/>
<organism evidence="5 6">
    <name type="scientific">Penaeus vannamei</name>
    <name type="common">Whiteleg shrimp</name>
    <name type="synonym">Litopenaeus vannamei</name>
    <dbReference type="NCBI Taxonomy" id="6689"/>
    <lineage>
        <taxon>Eukaryota</taxon>
        <taxon>Metazoa</taxon>
        <taxon>Ecdysozoa</taxon>
        <taxon>Arthropoda</taxon>
        <taxon>Crustacea</taxon>
        <taxon>Multicrustacea</taxon>
        <taxon>Malacostraca</taxon>
        <taxon>Eumalacostraca</taxon>
        <taxon>Eucarida</taxon>
        <taxon>Decapoda</taxon>
        <taxon>Dendrobranchiata</taxon>
        <taxon>Penaeoidea</taxon>
        <taxon>Penaeidae</taxon>
        <taxon>Penaeus</taxon>
    </lineage>
</organism>
<dbReference type="SUPFAM" id="SSF56968">
    <property type="entry name" value="Lipovitellin-phosvitin complex, beta-sheet shell regions"/>
    <property type="match status" value="1"/>
</dbReference>
<reference evidence="5 6" key="2">
    <citation type="submission" date="2019-01" db="EMBL/GenBank/DDBJ databases">
        <title>The decoding of complex shrimp genome reveals the adaptation for benthos swimmer, frequently molting mechanism and breeding impact on genome.</title>
        <authorList>
            <person name="Sun Y."/>
            <person name="Gao Y."/>
            <person name="Yu Y."/>
        </authorList>
    </citation>
    <scope>NUCLEOTIDE SEQUENCE [LARGE SCALE GENOMIC DNA]</scope>
    <source>
        <tissue evidence="5">Muscle</tissue>
    </source>
</reference>
<gene>
    <name evidence="5" type="ORF">C7M84_007697</name>
</gene>
<dbReference type="PANTHER" id="PTHR23345:SF15">
    <property type="entry name" value="VITELLOGENIN 1-RELATED"/>
    <property type="match status" value="1"/>
</dbReference>
<dbReference type="InterPro" id="IPR015819">
    <property type="entry name" value="Lipid_transp_b-sht_shell"/>
</dbReference>
<keyword evidence="6" id="KW-1185">Reference proteome</keyword>
<dbReference type="GO" id="GO:0045735">
    <property type="term" value="F:nutrient reservoir activity"/>
    <property type="evidence" value="ECO:0007669"/>
    <property type="project" value="UniProtKB-KW"/>
</dbReference>
<accession>A0A3R7MDZ5</accession>
<evidence type="ECO:0000313" key="6">
    <source>
        <dbReference type="Proteomes" id="UP000283509"/>
    </source>
</evidence>
<dbReference type="EMBL" id="QCYY01001983">
    <property type="protein sequence ID" value="ROT73824.1"/>
    <property type="molecule type" value="Genomic_DNA"/>
</dbReference>
<dbReference type="AlphaFoldDB" id="A0A3R7MDZ5"/>
<dbReference type="Gene3D" id="1.25.10.20">
    <property type="entry name" value="Vitellinogen, superhelical"/>
    <property type="match status" value="1"/>
</dbReference>
<dbReference type="InterPro" id="IPR050733">
    <property type="entry name" value="Vitellogenin/Apolipophorin"/>
</dbReference>
<dbReference type="SUPFAM" id="SSF48431">
    <property type="entry name" value="Lipovitellin-phosvitin complex, superhelical domain"/>
    <property type="match status" value="1"/>
</dbReference>